<evidence type="ECO:0000313" key="2">
    <source>
        <dbReference type="EMBL" id="KDQ13163.1"/>
    </source>
</evidence>
<gene>
    <name evidence="2" type="ORF">BOTBODRAFT_396931</name>
</gene>
<accession>A0A067MBM2</accession>
<feature type="region of interest" description="Disordered" evidence="1">
    <location>
        <begin position="36"/>
        <end position="113"/>
    </location>
</feature>
<keyword evidence="3" id="KW-1185">Reference proteome</keyword>
<feature type="compositionally biased region" description="Basic and acidic residues" evidence="1">
    <location>
        <begin position="292"/>
        <end position="310"/>
    </location>
</feature>
<evidence type="ECO:0000256" key="1">
    <source>
        <dbReference type="SAM" id="MobiDB-lite"/>
    </source>
</evidence>
<evidence type="ECO:0000313" key="3">
    <source>
        <dbReference type="Proteomes" id="UP000027195"/>
    </source>
</evidence>
<organism evidence="2 3">
    <name type="scientific">Botryobasidium botryosum (strain FD-172 SS1)</name>
    <dbReference type="NCBI Taxonomy" id="930990"/>
    <lineage>
        <taxon>Eukaryota</taxon>
        <taxon>Fungi</taxon>
        <taxon>Dikarya</taxon>
        <taxon>Basidiomycota</taxon>
        <taxon>Agaricomycotina</taxon>
        <taxon>Agaricomycetes</taxon>
        <taxon>Cantharellales</taxon>
        <taxon>Botryobasidiaceae</taxon>
        <taxon>Botryobasidium</taxon>
    </lineage>
</organism>
<name>A0A067MBM2_BOTB1</name>
<dbReference type="STRING" id="930990.A0A067MBM2"/>
<dbReference type="InParanoid" id="A0A067MBM2"/>
<reference evidence="3" key="1">
    <citation type="journal article" date="2014" name="Proc. Natl. Acad. Sci. U.S.A.">
        <title>Extensive sampling of basidiomycete genomes demonstrates inadequacy of the white-rot/brown-rot paradigm for wood decay fungi.</title>
        <authorList>
            <person name="Riley R."/>
            <person name="Salamov A.A."/>
            <person name="Brown D.W."/>
            <person name="Nagy L.G."/>
            <person name="Floudas D."/>
            <person name="Held B.W."/>
            <person name="Levasseur A."/>
            <person name="Lombard V."/>
            <person name="Morin E."/>
            <person name="Otillar R."/>
            <person name="Lindquist E.A."/>
            <person name="Sun H."/>
            <person name="LaButti K.M."/>
            <person name="Schmutz J."/>
            <person name="Jabbour D."/>
            <person name="Luo H."/>
            <person name="Baker S.E."/>
            <person name="Pisabarro A.G."/>
            <person name="Walton J.D."/>
            <person name="Blanchette R.A."/>
            <person name="Henrissat B."/>
            <person name="Martin F."/>
            <person name="Cullen D."/>
            <person name="Hibbett D.S."/>
            <person name="Grigoriev I.V."/>
        </authorList>
    </citation>
    <scope>NUCLEOTIDE SEQUENCE [LARGE SCALE GENOMIC DNA]</scope>
    <source>
        <strain evidence="3">FD-172 SS1</strain>
    </source>
</reference>
<feature type="compositionally biased region" description="Low complexity" evidence="1">
    <location>
        <begin position="77"/>
        <end position="106"/>
    </location>
</feature>
<dbReference type="Proteomes" id="UP000027195">
    <property type="component" value="Unassembled WGS sequence"/>
</dbReference>
<feature type="compositionally biased region" description="Pro residues" evidence="1">
    <location>
        <begin position="226"/>
        <end position="235"/>
    </location>
</feature>
<dbReference type="AlphaFoldDB" id="A0A067MBM2"/>
<feature type="region of interest" description="Disordered" evidence="1">
    <location>
        <begin position="190"/>
        <end position="258"/>
    </location>
</feature>
<feature type="region of interest" description="Disordered" evidence="1">
    <location>
        <begin position="290"/>
        <end position="310"/>
    </location>
</feature>
<protein>
    <submittedName>
        <fullName evidence="2">Uncharacterized protein</fullName>
    </submittedName>
</protein>
<feature type="compositionally biased region" description="Low complexity" evidence="1">
    <location>
        <begin position="236"/>
        <end position="246"/>
    </location>
</feature>
<dbReference type="EMBL" id="KL198045">
    <property type="protein sequence ID" value="KDQ13163.1"/>
    <property type="molecule type" value="Genomic_DNA"/>
</dbReference>
<sequence>MYRRFSDLRLCDSHWKAEYIATKQYPIAKKAYKRALARNKETQQQKKATKRGRSVTVSTPTTKKMRANDDEEEPDEAQATSDISTSAAATAPPLAASPLSSVSSNMLPPPSTPLSTDALLPALSTNTVPMPLPTLHPANVTIPIINPLANHRGGILQEASPIAPTLPSTLGNPVSILPGLLADPAASKDIEQAPVPTPTPTFDAPTQAIPAPTASNLAPTLLVPAHAPPGPPTPASAPSTQTNTSTKNKPGLKKPTASLAPANLFARDWCKEMNWKGRVDEFNAAWASLSKSKKDEYKARSIKEKNELKA</sequence>
<proteinExistence type="predicted"/>
<dbReference type="HOGENOM" id="CLU_1073591_0_0_1"/>